<dbReference type="OrthoDB" id="9805307at2"/>
<dbReference type="PANTHER" id="PTHR42796:SF4">
    <property type="entry name" value="FUMARYLACETOACETATE HYDROLASE DOMAIN-CONTAINING PROTEIN 2A"/>
    <property type="match status" value="1"/>
</dbReference>
<proteinExistence type="inferred from homology"/>
<dbReference type="FunFam" id="3.90.850.10:FF:000002">
    <property type="entry name" value="2-hydroxyhepta-2,4-diene-1,7-dioate isomerase"/>
    <property type="match status" value="1"/>
</dbReference>
<dbReference type="GO" id="GO:0016787">
    <property type="term" value="F:hydrolase activity"/>
    <property type="evidence" value="ECO:0007669"/>
    <property type="project" value="UniProtKB-KW"/>
</dbReference>
<organism evidence="4 5">
    <name type="scientific">Amycolatopsis acidiphila</name>
    <dbReference type="NCBI Taxonomy" id="715473"/>
    <lineage>
        <taxon>Bacteria</taxon>
        <taxon>Bacillati</taxon>
        <taxon>Actinomycetota</taxon>
        <taxon>Actinomycetes</taxon>
        <taxon>Pseudonocardiales</taxon>
        <taxon>Pseudonocardiaceae</taxon>
        <taxon>Amycolatopsis</taxon>
    </lineage>
</organism>
<dbReference type="InterPro" id="IPR011234">
    <property type="entry name" value="Fumarylacetoacetase-like_C"/>
</dbReference>
<dbReference type="RefSeq" id="WP_144635096.1">
    <property type="nucleotide sequence ID" value="NZ_BNAX01000009.1"/>
</dbReference>
<evidence type="ECO:0000313" key="4">
    <source>
        <dbReference type="EMBL" id="TVT24598.1"/>
    </source>
</evidence>
<evidence type="ECO:0000256" key="2">
    <source>
        <dbReference type="ARBA" id="ARBA00022723"/>
    </source>
</evidence>
<dbReference type="GO" id="GO:0019752">
    <property type="term" value="P:carboxylic acid metabolic process"/>
    <property type="evidence" value="ECO:0007669"/>
    <property type="project" value="UniProtKB-ARBA"/>
</dbReference>
<accession>A0A558AK09</accession>
<evidence type="ECO:0000256" key="1">
    <source>
        <dbReference type="ARBA" id="ARBA00010211"/>
    </source>
</evidence>
<comment type="caution">
    <text evidence="4">The sequence shown here is derived from an EMBL/GenBank/DDBJ whole genome shotgun (WGS) entry which is preliminary data.</text>
</comment>
<sequence>MKLATIRVDGGHAAVRVDADVAVETGARDVRELLGDPGWRSRAESASGRTHDLSTVDYAPVVPDPGKIFCVGLNYRNHILEMGRELPRYPTLFAKFSDALIGARDDIALPAVSDAIDWEAELAVVIGTAVRDADREQATAAIAGYSVLNDVTARDYQYRTKEWLQGKTFEATTPLGPVLVTPDELPSDLELTCEVDGEPVQKASTSDLVFDPPELVSYISRIITLRPGDVIATGTPGGVGHARTPPRYLADGSVLTTRITGIGELVNTARAKR</sequence>
<protein>
    <submittedName>
        <fullName evidence="4">Fumarylacetoacetate hydrolase family protein</fullName>
    </submittedName>
</protein>
<reference evidence="4 5" key="1">
    <citation type="submission" date="2019-07" db="EMBL/GenBank/DDBJ databases">
        <title>New species of Amycolatopsis and Streptomyces.</title>
        <authorList>
            <person name="Duangmal K."/>
            <person name="Teo W.F.A."/>
            <person name="Lipun K."/>
        </authorList>
    </citation>
    <scope>NUCLEOTIDE SEQUENCE [LARGE SCALE GENOMIC DNA]</scope>
    <source>
        <strain evidence="4 5">JCM 30562</strain>
    </source>
</reference>
<dbReference type="SUPFAM" id="SSF56529">
    <property type="entry name" value="FAH"/>
    <property type="match status" value="1"/>
</dbReference>
<dbReference type="Pfam" id="PF01557">
    <property type="entry name" value="FAA_hydrolase"/>
    <property type="match status" value="1"/>
</dbReference>
<keyword evidence="5" id="KW-1185">Reference proteome</keyword>
<gene>
    <name evidence="4" type="ORF">FNH06_06420</name>
</gene>
<evidence type="ECO:0000313" key="5">
    <source>
        <dbReference type="Proteomes" id="UP000318578"/>
    </source>
</evidence>
<keyword evidence="4" id="KW-0378">Hydrolase</keyword>
<dbReference type="InterPro" id="IPR051121">
    <property type="entry name" value="FAH"/>
</dbReference>
<name>A0A558AK09_9PSEU</name>
<comment type="similarity">
    <text evidence="1">Belongs to the FAH family.</text>
</comment>
<dbReference type="Proteomes" id="UP000318578">
    <property type="component" value="Unassembled WGS sequence"/>
</dbReference>
<dbReference type="InterPro" id="IPR036663">
    <property type="entry name" value="Fumarylacetoacetase_C_sf"/>
</dbReference>
<feature type="domain" description="Fumarylacetoacetase-like C-terminal" evidence="3">
    <location>
        <begin position="67"/>
        <end position="268"/>
    </location>
</feature>
<keyword evidence="2" id="KW-0479">Metal-binding</keyword>
<evidence type="ECO:0000259" key="3">
    <source>
        <dbReference type="Pfam" id="PF01557"/>
    </source>
</evidence>
<dbReference type="AlphaFoldDB" id="A0A558AK09"/>
<dbReference type="EMBL" id="VJZA01000006">
    <property type="protein sequence ID" value="TVT24598.1"/>
    <property type="molecule type" value="Genomic_DNA"/>
</dbReference>
<dbReference type="PANTHER" id="PTHR42796">
    <property type="entry name" value="FUMARYLACETOACETATE HYDROLASE DOMAIN-CONTAINING PROTEIN 2A-RELATED"/>
    <property type="match status" value="1"/>
</dbReference>
<dbReference type="GO" id="GO:0016853">
    <property type="term" value="F:isomerase activity"/>
    <property type="evidence" value="ECO:0007669"/>
    <property type="project" value="UniProtKB-ARBA"/>
</dbReference>
<dbReference type="Gene3D" id="3.90.850.10">
    <property type="entry name" value="Fumarylacetoacetase-like, C-terminal domain"/>
    <property type="match status" value="1"/>
</dbReference>
<dbReference type="GO" id="GO:0046872">
    <property type="term" value="F:metal ion binding"/>
    <property type="evidence" value="ECO:0007669"/>
    <property type="project" value="UniProtKB-KW"/>
</dbReference>